<feature type="domain" description="PDEase" evidence="10">
    <location>
        <begin position="824"/>
        <end position="1160"/>
    </location>
</feature>
<evidence type="ECO:0000256" key="2">
    <source>
        <dbReference type="ARBA" id="ARBA00022535"/>
    </source>
</evidence>
<feature type="binding site" evidence="7">
    <location>
        <position position="1065"/>
    </location>
    <ligand>
        <name>AMP</name>
        <dbReference type="ChEBI" id="CHEBI:456215"/>
    </ligand>
</feature>
<dbReference type="GO" id="GO:0000166">
    <property type="term" value="F:nucleotide binding"/>
    <property type="evidence" value="ECO:0007669"/>
    <property type="project" value="InterPro"/>
</dbReference>
<evidence type="ECO:0000256" key="3">
    <source>
        <dbReference type="ARBA" id="ARBA00022679"/>
    </source>
</evidence>
<dbReference type="FunFam" id="3.30.450.40:FF:000138">
    <property type="entry name" value="Phosphodiesterase"/>
    <property type="match status" value="1"/>
</dbReference>
<sequence>MVKKSMKQNSEDKLLQRVLHSRQLGLKLIANVTYGYTAANFSGRMPSVEVGDSVVSKGRETLMRAIKLIENTPRWGAKVVYGDTDSIFVLVSGKTKESAFKIGEEIADQVTNDNPSPVKLKLEKIFQPCILQTKKRYVGYMYESVNQTEPEFCAKGIETVRRDGCPAVSKMLEKSLKILFETRDVSLVRKYVVRQFSKLLTGRVSLQDLIFAKEYRGASNYRPGACVPVLELTRKWLAVDKRSEPRCGERVPYVIVNGPPGLPLIKLVRSPRELFIDTNLRPNILYYITKAIIPPLNRCFTLIGADLNKWFNNMPRKQMQICRISPDSKGKKTAISHYFISTDCVVCSQQTQDGVCEDCRNSPQETLVTFYTKIRLWNRSYEEAHSNCVNDIIKNRNMSGSFEGDSFAKMRSNTDSEEDASFTLIKPTYPAPLSKLDTTKQTRLSFSTSDRATKRVIAPYVRVVRRGQPQNQTKKKKNKPSVLTRNLSAFLSDTVDLCSIITESADVLKGVCKASGVNLYMTDAAAGVICQNSRIPASDKYQVNWKIEPGHTIAAFVAYQKEYVMVDDVLGDIRFPEGVGYKDETIKSVLCVPIVSPDDNCIAVIELYRDVTQPVFGRDDLKIAVVVTGWMGAAIHQNQQRVELQKQTELHYYMMNIVKCYFCGEASQEDVITEIVNFARSMLVAERGSFYAIEPKSDSLEGKAYEYGIDGIGAERLYKKHLKVKFNQDSGIPGIVARECEPINIIDTYQDARFNKEHDEKLGFISRSILSYPIMGPNKILGVIQLVNKIKGNGFSTADENVLKTIASYCSVVIEFGRLKHEFLTTERINQCYLEMLHYHMQPCRHDISYIEASNRMEGIPENFDEFSWYIPNDYMGLMPRLTLYCFSAILKHSEINYTNMMHFVLAVKKSYRENPYHSFLHAFNVHHCVYNIIKRNEHVFDPIETKAFLVAALCHDLDHRGFTNNFLQLASNPLVELYEESYLENHHYFVTMLLLKNYEIFPAMSPTAFETLSKEIKHCILSTDLAQYFRVRTKLMHVHYEETLDWNNSIHRNLVKSIMMTASDLSGQCKPYHVSKKITDALYREFYNQGDIEKTFGLCPLSMMDRDKVNLIPEDQVQFLSVVVIPCTELLELVFPNTEDLKKGAKTLRDTWRRIIELRGQKLWRQEESVVSLE</sequence>
<dbReference type="Gene3D" id="1.10.132.60">
    <property type="entry name" value="DNA polymerase family B, C-terminal domain"/>
    <property type="match status" value="1"/>
</dbReference>
<dbReference type="PROSITE" id="PS00126">
    <property type="entry name" value="PDEASE_I_1"/>
    <property type="match status" value="1"/>
</dbReference>
<keyword evidence="2" id="KW-0140">cGMP</keyword>
<dbReference type="InterPro" id="IPR023211">
    <property type="entry name" value="DNA_pol_palm_dom_sf"/>
</dbReference>
<dbReference type="GO" id="GO:0003887">
    <property type="term" value="F:DNA-directed DNA polymerase activity"/>
    <property type="evidence" value="ECO:0007669"/>
    <property type="project" value="UniProtKB-KW"/>
</dbReference>
<dbReference type="GO" id="GO:0003677">
    <property type="term" value="F:DNA binding"/>
    <property type="evidence" value="ECO:0007669"/>
    <property type="project" value="InterPro"/>
</dbReference>
<dbReference type="PROSITE" id="PS51845">
    <property type="entry name" value="PDEASE_I_2"/>
    <property type="match status" value="1"/>
</dbReference>
<dbReference type="GO" id="GO:0042276">
    <property type="term" value="P:error-prone translesion synthesis"/>
    <property type="evidence" value="ECO:0007669"/>
    <property type="project" value="TreeGrafter"/>
</dbReference>
<evidence type="ECO:0000313" key="11">
    <source>
        <dbReference type="EMBL" id="KAK4881774.1"/>
    </source>
</evidence>
<evidence type="ECO:0000256" key="6">
    <source>
        <dbReference type="PIRSR" id="PIRSR623088-1"/>
    </source>
</evidence>
<feature type="binding site" evidence="7">
    <location>
        <position position="1117"/>
    </location>
    <ligand>
        <name>AMP</name>
        <dbReference type="ChEBI" id="CHEBI:456215"/>
    </ligand>
</feature>
<dbReference type="InterPro" id="IPR006134">
    <property type="entry name" value="DNA-dir_DNA_pol_B_multi_dom"/>
</dbReference>
<dbReference type="Pfam" id="PF00136">
    <property type="entry name" value="DNA_pol_B"/>
    <property type="match status" value="1"/>
</dbReference>
<dbReference type="InterPro" id="IPR030559">
    <property type="entry name" value="PolZ_Rev3"/>
</dbReference>
<dbReference type="SUPFAM" id="SSF109604">
    <property type="entry name" value="HD-domain/PDEase-like"/>
    <property type="match status" value="1"/>
</dbReference>
<dbReference type="InterPro" id="IPR017964">
    <property type="entry name" value="DNA-dir_DNA_pol_B_CS"/>
</dbReference>
<dbReference type="GO" id="GO:0004114">
    <property type="term" value="F:3',5'-cyclic-nucleotide phosphodiesterase activity"/>
    <property type="evidence" value="ECO:0007669"/>
    <property type="project" value="InterPro"/>
</dbReference>
<dbReference type="Gene3D" id="1.10.1300.10">
    <property type="entry name" value="3'5'-cyclic nucleotide phosphodiesterase, catalytic domain"/>
    <property type="match status" value="1"/>
</dbReference>
<evidence type="ECO:0000256" key="9">
    <source>
        <dbReference type="RuleBase" id="RU363067"/>
    </source>
</evidence>
<evidence type="ECO:0000256" key="4">
    <source>
        <dbReference type="ARBA" id="ARBA00022695"/>
    </source>
</evidence>
<dbReference type="PRINTS" id="PR00387">
    <property type="entry name" value="PDIESTERASE1"/>
</dbReference>
<dbReference type="InterPro" id="IPR036971">
    <property type="entry name" value="PDEase_catalytic_dom_sf"/>
</dbReference>
<dbReference type="SMART" id="SM00065">
    <property type="entry name" value="GAF"/>
    <property type="match status" value="2"/>
</dbReference>
<dbReference type="AlphaFoldDB" id="A0AAN7SIN1"/>
<protein>
    <recommendedName>
        <fullName evidence="9">Phosphodiesterase</fullName>
        <ecNumber evidence="9">3.1.4.-</ecNumber>
    </recommendedName>
</protein>
<dbReference type="Pfam" id="PF00233">
    <property type="entry name" value="PDEase_I"/>
    <property type="match status" value="1"/>
</dbReference>
<dbReference type="InterPro" id="IPR042087">
    <property type="entry name" value="DNA_pol_B_thumb"/>
</dbReference>
<dbReference type="Pfam" id="PF01590">
    <property type="entry name" value="GAF"/>
    <property type="match status" value="2"/>
</dbReference>
<comment type="similarity">
    <text evidence="1 9">Belongs to the cyclic nucleotide phosphodiesterase family.</text>
</comment>
<evidence type="ECO:0000256" key="5">
    <source>
        <dbReference type="ARBA" id="ARBA00022932"/>
    </source>
</evidence>
<feature type="binding site" evidence="8">
    <location>
        <position position="1065"/>
    </location>
    <ligand>
        <name>Zn(2+)</name>
        <dbReference type="ChEBI" id="CHEBI:29105"/>
        <label>1</label>
    </ligand>
</feature>
<name>A0AAN7SIN1_9COLE</name>
<dbReference type="PANTHER" id="PTHR45812">
    <property type="entry name" value="DNA POLYMERASE ZETA CATALYTIC SUBUNIT"/>
    <property type="match status" value="1"/>
</dbReference>
<keyword evidence="12" id="KW-1185">Reference proteome</keyword>
<dbReference type="GO" id="GO:0005634">
    <property type="term" value="C:nucleus"/>
    <property type="evidence" value="ECO:0007669"/>
    <property type="project" value="TreeGrafter"/>
</dbReference>
<dbReference type="Gene3D" id="3.90.1600.10">
    <property type="entry name" value="Palm domain of DNA polymerase"/>
    <property type="match status" value="1"/>
</dbReference>
<accession>A0AAN7SIN1</accession>
<feature type="binding site" evidence="8">
    <location>
        <position position="957"/>
    </location>
    <ligand>
        <name>Zn(2+)</name>
        <dbReference type="ChEBI" id="CHEBI:29105"/>
        <label>1</label>
    </ligand>
</feature>
<keyword evidence="5" id="KW-0239">DNA-directed DNA polymerase</keyword>
<proteinExistence type="inferred from homology"/>
<dbReference type="SUPFAM" id="SSF55781">
    <property type="entry name" value="GAF domain-like"/>
    <property type="match status" value="2"/>
</dbReference>
<dbReference type="EC" id="3.1.4.-" evidence="9"/>
<dbReference type="InterPro" id="IPR023174">
    <property type="entry name" value="PDEase_CS"/>
</dbReference>
<comment type="cofactor">
    <cofactor evidence="9">
        <name>a divalent metal cation</name>
        <dbReference type="ChEBI" id="CHEBI:60240"/>
    </cofactor>
    <text evidence="9">Binds 2 divalent metal cations per subunit. Site 1 may preferentially bind zinc ions, while site 2 has a preference for magnesium and/or manganese ions.</text>
</comment>
<dbReference type="SUPFAM" id="SSF56672">
    <property type="entry name" value="DNA/RNA polymerases"/>
    <property type="match status" value="1"/>
</dbReference>
<evidence type="ECO:0000313" key="12">
    <source>
        <dbReference type="Proteomes" id="UP001353858"/>
    </source>
</evidence>
<gene>
    <name evidence="11" type="ORF">RN001_005093</name>
</gene>
<dbReference type="GO" id="GO:0016035">
    <property type="term" value="C:zeta DNA polymerase complex"/>
    <property type="evidence" value="ECO:0007669"/>
    <property type="project" value="InterPro"/>
</dbReference>
<organism evidence="11 12">
    <name type="scientific">Aquatica leii</name>
    <dbReference type="NCBI Taxonomy" id="1421715"/>
    <lineage>
        <taxon>Eukaryota</taxon>
        <taxon>Metazoa</taxon>
        <taxon>Ecdysozoa</taxon>
        <taxon>Arthropoda</taxon>
        <taxon>Hexapoda</taxon>
        <taxon>Insecta</taxon>
        <taxon>Pterygota</taxon>
        <taxon>Neoptera</taxon>
        <taxon>Endopterygota</taxon>
        <taxon>Coleoptera</taxon>
        <taxon>Polyphaga</taxon>
        <taxon>Elateriformia</taxon>
        <taxon>Elateroidea</taxon>
        <taxon>Lampyridae</taxon>
        <taxon>Luciolinae</taxon>
        <taxon>Aquatica</taxon>
    </lineage>
</organism>
<evidence type="ECO:0000256" key="1">
    <source>
        <dbReference type="ARBA" id="ARBA00007648"/>
    </source>
</evidence>
<evidence type="ECO:0000256" key="8">
    <source>
        <dbReference type="PIRSR" id="PIRSR623088-3"/>
    </source>
</evidence>
<dbReference type="InterPro" id="IPR003018">
    <property type="entry name" value="GAF"/>
</dbReference>
<evidence type="ECO:0000256" key="7">
    <source>
        <dbReference type="PIRSR" id="PIRSR623088-2"/>
    </source>
</evidence>
<dbReference type="GO" id="GO:0007165">
    <property type="term" value="P:signal transduction"/>
    <property type="evidence" value="ECO:0007669"/>
    <property type="project" value="InterPro"/>
</dbReference>
<dbReference type="Gene3D" id="3.30.450.40">
    <property type="match status" value="2"/>
</dbReference>
<feature type="binding site" evidence="7">
    <location>
        <position position="957"/>
    </location>
    <ligand>
        <name>AMP</name>
        <dbReference type="ChEBI" id="CHEBI:456215"/>
    </ligand>
</feature>
<feature type="binding site" evidence="8">
    <location>
        <position position="956"/>
    </location>
    <ligand>
        <name>Zn(2+)</name>
        <dbReference type="ChEBI" id="CHEBI:29105"/>
        <label>1</label>
    </ligand>
</feature>
<dbReference type="Gene3D" id="1.10.287.690">
    <property type="entry name" value="Helix hairpin bin"/>
    <property type="match status" value="1"/>
</dbReference>
<keyword evidence="3" id="KW-0808">Transferase</keyword>
<dbReference type="InterPro" id="IPR002073">
    <property type="entry name" value="PDEase_catalytic_dom"/>
</dbReference>
<dbReference type="Proteomes" id="UP001353858">
    <property type="component" value="Unassembled WGS sequence"/>
</dbReference>
<dbReference type="InterPro" id="IPR023088">
    <property type="entry name" value="PDEase"/>
</dbReference>
<dbReference type="EMBL" id="JARPUR010000002">
    <property type="protein sequence ID" value="KAK4881774.1"/>
    <property type="molecule type" value="Genomic_DNA"/>
</dbReference>
<dbReference type="GO" id="GO:0000724">
    <property type="term" value="P:double-strand break repair via homologous recombination"/>
    <property type="evidence" value="ECO:0007669"/>
    <property type="project" value="TreeGrafter"/>
</dbReference>
<feature type="binding site" evidence="8">
    <location>
        <position position="957"/>
    </location>
    <ligand>
        <name>Zn(2+)</name>
        <dbReference type="ChEBI" id="CHEBI:29105"/>
        <label>2</label>
    </ligand>
</feature>
<feature type="active site" description="Proton donor" evidence="6">
    <location>
        <position position="918"/>
    </location>
</feature>
<keyword evidence="4" id="KW-0548">Nucleotidyltransferase</keyword>
<keyword evidence="9" id="KW-0378">Hydrolase</keyword>
<dbReference type="InterPro" id="IPR029016">
    <property type="entry name" value="GAF-like_dom_sf"/>
</dbReference>
<comment type="caution">
    <text evidence="11">The sequence shown here is derived from an EMBL/GenBank/DDBJ whole genome shotgun (WGS) entry which is preliminary data.</text>
</comment>
<dbReference type="InterPro" id="IPR043502">
    <property type="entry name" value="DNA/RNA_pol_sf"/>
</dbReference>
<dbReference type="CDD" id="cd00077">
    <property type="entry name" value="HDc"/>
    <property type="match status" value="1"/>
</dbReference>
<evidence type="ECO:0000259" key="10">
    <source>
        <dbReference type="PROSITE" id="PS51845"/>
    </source>
</evidence>
<reference evidence="12" key="1">
    <citation type="submission" date="2023-01" db="EMBL/GenBank/DDBJ databases">
        <title>Key to firefly adult light organ development and bioluminescence: homeobox transcription factors regulate luciferase expression and transportation to peroxisome.</title>
        <authorList>
            <person name="Fu X."/>
        </authorList>
    </citation>
    <scope>NUCLEOTIDE SEQUENCE [LARGE SCALE GENOMIC DNA]</scope>
</reference>
<dbReference type="PROSITE" id="PS00116">
    <property type="entry name" value="DNA_POLYMERASE_B"/>
    <property type="match status" value="1"/>
</dbReference>
<dbReference type="PANTHER" id="PTHR45812:SF1">
    <property type="entry name" value="DNA POLYMERASE ZETA CATALYTIC SUBUNIT"/>
    <property type="match status" value="1"/>
</dbReference>
<feature type="binding site" evidence="7">
    <location>
        <begin position="918"/>
        <end position="922"/>
    </location>
    <ligand>
        <name>AMP</name>
        <dbReference type="ChEBI" id="CHEBI:456215"/>
    </ligand>
</feature>
<dbReference type="GO" id="GO:0046872">
    <property type="term" value="F:metal ion binding"/>
    <property type="evidence" value="ECO:0007669"/>
    <property type="project" value="UniProtKB-KW"/>
</dbReference>
<dbReference type="FunFam" id="1.10.132.60:FF:000005">
    <property type="entry name" value="Putative DNA polymerase zeta catalytic subunit"/>
    <property type="match status" value="1"/>
</dbReference>
<keyword evidence="8 9" id="KW-0479">Metal-binding</keyword>
<dbReference type="InterPro" id="IPR003607">
    <property type="entry name" value="HD/PDEase_dom"/>
</dbReference>
<feature type="binding site" evidence="8">
    <location>
        <position position="922"/>
    </location>
    <ligand>
        <name>Zn(2+)</name>
        <dbReference type="ChEBI" id="CHEBI:29105"/>
        <label>1</label>
    </ligand>
</feature>